<dbReference type="AlphaFoldDB" id="A0A1X7AC32"/>
<gene>
    <name evidence="3" type="ORF">RUM8411_04167</name>
</gene>
<reference evidence="4" key="1">
    <citation type="submission" date="2017-03" db="EMBL/GenBank/DDBJ databases">
        <authorList>
            <person name="Rodrigo-Torres L."/>
            <person name="Arahal R.D."/>
            <person name="Lucena T."/>
        </authorList>
    </citation>
    <scope>NUCLEOTIDE SEQUENCE [LARGE SCALE GENOMIC DNA]</scope>
    <source>
        <strain evidence="4">CECT 8411</strain>
    </source>
</reference>
<keyword evidence="4" id="KW-1185">Reference proteome</keyword>
<feature type="region of interest" description="Disordered" evidence="1">
    <location>
        <begin position="305"/>
        <end position="335"/>
    </location>
</feature>
<dbReference type="InterPro" id="IPR036429">
    <property type="entry name" value="SpoA-like_sf"/>
</dbReference>
<evidence type="ECO:0000259" key="2">
    <source>
        <dbReference type="Pfam" id="PF01052"/>
    </source>
</evidence>
<name>A0A1X7AC32_9RHOB</name>
<feature type="domain" description="Flagellar motor switch protein FliN-like C-terminal" evidence="2">
    <location>
        <begin position="222"/>
        <end position="285"/>
    </location>
</feature>
<proteinExistence type="predicted"/>
<dbReference type="Pfam" id="PF01052">
    <property type="entry name" value="FliMN_C"/>
    <property type="match status" value="1"/>
</dbReference>
<evidence type="ECO:0000313" key="3">
    <source>
        <dbReference type="EMBL" id="SLN75285.1"/>
    </source>
</evidence>
<dbReference type="Proteomes" id="UP000193778">
    <property type="component" value="Unassembled WGS sequence"/>
</dbReference>
<protein>
    <submittedName>
        <fullName evidence="3">Surface presentation of antigens (SPOA)</fullName>
    </submittedName>
</protein>
<evidence type="ECO:0000256" key="1">
    <source>
        <dbReference type="SAM" id="MobiDB-lite"/>
    </source>
</evidence>
<dbReference type="EMBL" id="FWFP01000015">
    <property type="protein sequence ID" value="SLN75285.1"/>
    <property type="molecule type" value="Genomic_DNA"/>
</dbReference>
<dbReference type="Gene3D" id="2.30.330.10">
    <property type="entry name" value="SpoA-like"/>
    <property type="match status" value="1"/>
</dbReference>
<dbReference type="SUPFAM" id="SSF101801">
    <property type="entry name" value="Surface presentation of antigens (SPOA)"/>
    <property type="match status" value="1"/>
</dbReference>
<dbReference type="OrthoDB" id="7824563at2"/>
<dbReference type="InterPro" id="IPR001543">
    <property type="entry name" value="FliN-like_C"/>
</dbReference>
<organism evidence="3 4">
    <name type="scientific">Ruegeria meonggei</name>
    <dbReference type="NCBI Taxonomy" id="1446476"/>
    <lineage>
        <taxon>Bacteria</taxon>
        <taxon>Pseudomonadati</taxon>
        <taxon>Pseudomonadota</taxon>
        <taxon>Alphaproteobacteria</taxon>
        <taxon>Rhodobacterales</taxon>
        <taxon>Roseobacteraceae</taxon>
        <taxon>Ruegeria</taxon>
    </lineage>
</organism>
<evidence type="ECO:0000313" key="4">
    <source>
        <dbReference type="Proteomes" id="UP000193778"/>
    </source>
</evidence>
<sequence>MTQTVSAALARKISAGQEEQGDKPRSVLRAMRLAFARAAGDRLHLPLSVIGARQSSRTSEALTDTIGGDWLLLQLVNAQGLSAAVCMDLGAVSAIVQVQTIGEVMPGAPAPRAFTHTDAAMVAPLVEDALSRAVTLVDAVKDQSALSGFEFASRLADLRTLSLAMVEDAYRVYDLTIELGGGLRQGQLSVVLPDSLDEVGEQGEHPVETGPNLDQASGVLRAELNTVICRMTLPLASLSSFGVGDLLPLNGSRLDRAEILTIERTRAAIGRLGQCGGMRAVRLNEYASLQVLSPADAQEFLEARSPAAPHNPTALTEDPPEVSMYDPNVLADQEPSLNFTDSDQMVAEISQLAGLTPPDKDTGGVG</sequence>
<dbReference type="RefSeq" id="WP_085824609.1">
    <property type="nucleotide sequence ID" value="NZ_FWFP01000015.1"/>
</dbReference>
<accession>A0A1X7AC32</accession>